<organism evidence="1 2">
    <name type="scientific">Botryobasidium botryosum (strain FD-172 SS1)</name>
    <dbReference type="NCBI Taxonomy" id="930990"/>
    <lineage>
        <taxon>Eukaryota</taxon>
        <taxon>Fungi</taxon>
        <taxon>Dikarya</taxon>
        <taxon>Basidiomycota</taxon>
        <taxon>Agaricomycotina</taxon>
        <taxon>Agaricomycetes</taxon>
        <taxon>Cantharellales</taxon>
        <taxon>Botryobasidiaceae</taxon>
        <taxon>Botryobasidium</taxon>
    </lineage>
</organism>
<proteinExistence type="predicted"/>
<protein>
    <submittedName>
        <fullName evidence="1">Uncharacterized protein</fullName>
    </submittedName>
</protein>
<accession>A0A067M1A2</accession>
<evidence type="ECO:0000313" key="1">
    <source>
        <dbReference type="EMBL" id="KDQ09548.1"/>
    </source>
</evidence>
<sequence length="185" mass="21012">MLLRPLTKFREWIKRINTHLTLLSSSFAPCHPIESDTSRRPPHRHPELENPMLELKNGQYVITHAATGYHPRISVYAEDQVVRLISGNEDAYFFWELEKGTEDESYLLRLLVKDHVPAYAYAVHRNVMVGGKCEWRVGLFSPTAKSDTTYTVAPSQTPSLEWSMDAFIVLPGIPVEAAAVSFQLS</sequence>
<dbReference type="HOGENOM" id="CLU_1461087_0_0_1"/>
<dbReference type="AlphaFoldDB" id="A0A067M1A2"/>
<keyword evidence="2" id="KW-1185">Reference proteome</keyword>
<dbReference type="InParanoid" id="A0A067M1A2"/>
<gene>
    <name evidence="1" type="ORF">BOTBODRAFT_58608</name>
</gene>
<evidence type="ECO:0000313" key="2">
    <source>
        <dbReference type="Proteomes" id="UP000027195"/>
    </source>
</evidence>
<name>A0A067M1A2_BOTB1</name>
<reference evidence="2" key="1">
    <citation type="journal article" date="2014" name="Proc. Natl. Acad. Sci. U.S.A.">
        <title>Extensive sampling of basidiomycete genomes demonstrates inadequacy of the white-rot/brown-rot paradigm for wood decay fungi.</title>
        <authorList>
            <person name="Riley R."/>
            <person name="Salamov A.A."/>
            <person name="Brown D.W."/>
            <person name="Nagy L.G."/>
            <person name="Floudas D."/>
            <person name="Held B.W."/>
            <person name="Levasseur A."/>
            <person name="Lombard V."/>
            <person name="Morin E."/>
            <person name="Otillar R."/>
            <person name="Lindquist E.A."/>
            <person name="Sun H."/>
            <person name="LaButti K.M."/>
            <person name="Schmutz J."/>
            <person name="Jabbour D."/>
            <person name="Luo H."/>
            <person name="Baker S.E."/>
            <person name="Pisabarro A.G."/>
            <person name="Walton J.D."/>
            <person name="Blanchette R.A."/>
            <person name="Henrissat B."/>
            <person name="Martin F."/>
            <person name="Cullen D."/>
            <person name="Hibbett D.S."/>
            <person name="Grigoriev I.V."/>
        </authorList>
    </citation>
    <scope>NUCLEOTIDE SEQUENCE [LARGE SCALE GENOMIC DNA]</scope>
    <source>
        <strain evidence="2">FD-172 SS1</strain>
    </source>
</reference>
<dbReference type="Proteomes" id="UP000027195">
    <property type="component" value="Unassembled WGS sequence"/>
</dbReference>
<dbReference type="EMBL" id="KL198077">
    <property type="protein sequence ID" value="KDQ09548.1"/>
    <property type="molecule type" value="Genomic_DNA"/>
</dbReference>